<dbReference type="PANTHER" id="PTHR22777">
    <property type="entry name" value="HEMOLYSIN-RELATED"/>
    <property type="match status" value="1"/>
</dbReference>
<dbReference type="InterPro" id="IPR005496">
    <property type="entry name" value="Integral_membrane_TerC"/>
</dbReference>
<proteinExistence type="inferred from homology"/>
<reference evidence="11 12" key="1">
    <citation type="submission" date="2015-06" db="EMBL/GenBank/DDBJ databases">
        <title>Lineage-specific patterns of genome deterioration in obligate symbionts.</title>
        <authorList>
            <person name="Bennett G.M."/>
            <person name="McCutcheon J.P."/>
            <person name="McDonald B.R."/>
            <person name="Moran N.A."/>
        </authorList>
    </citation>
    <scope>NUCLEOTIDE SEQUENCE [LARGE SCALE GENOMIC DNA]</scope>
    <source>
        <strain evidence="11 12">B-GSS</strain>
    </source>
</reference>
<keyword evidence="7 9" id="KW-0472">Membrane</keyword>
<dbReference type="AlphaFoldDB" id="A0A0K2BLC2"/>
<dbReference type="OrthoDB" id="9805314at2"/>
<dbReference type="SUPFAM" id="SSF54631">
    <property type="entry name" value="CBS-domain pair"/>
    <property type="match status" value="1"/>
</dbReference>
<feature type="transmembrane region" description="Helical" evidence="9">
    <location>
        <begin position="71"/>
        <end position="92"/>
    </location>
</feature>
<protein>
    <submittedName>
        <fullName evidence="11">Magnesium and cobalt efflux protein CorC</fullName>
    </submittedName>
</protein>
<keyword evidence="5 9" id="KW-1133">Transmembrane helix</keyword>
<dbReference type="Pfam" id="PF00571">
    <property type="entry name" value="CBS"/>
    <property type="match status" value="1"/>
</dbReference>
<evidence type="ECO:0000256" key="3">
    <source>
        <dbReference type="ARBA" id="ARBA00022692"/>
    </source>
</evidence>
<feature type="transmembrane region" description="Helical" evidence="9">
    <location>
        <begin position="34"/>
        <end position="59"/>
    </location>
</feature>
<organism evidence="11 12">
    <name type="scientific">Candidatus Palibaumannia cicadellinicola</name>
    <dbReference type="NCBI Taxonomy" id="186490"/>
    <lineage>
        <taxon>Bacteria</taxon>
        <taxon>Pseudomonadati</taxon>
        <taxon>Pseudomonadota</taxon>
        <taxon>Gammaproteobacteria</taxon>
        <taxon>Candidatus Palibaumannia</taxon>
    </lineage>
</organism>
<feature type="transmembrane region" description="Helical" evidence="9">
    <location>
        <begin position="166"/>
        <end position="189"/>
    </location>
</feature>
<dbReference type="PANTHER" id="PTHR22777:SF15">
    <property type="entry name" value="UPF0053 INNER MEMBRANE PROTEIN YOAE"/>
    <property type="match status" value="1"/>
</dbReference>
<evidence type="ECO:0000256" key="4">
    <source>
        <dbReference type="ARBA" id="ARBA00022737"/>
    </source>
</evidence>
<evidence type="ECO:0000256" key="9">
    <source>
        <dbReference type="SAM" id="Phobius"/>
    </source>
</evidence>
<dbReference type="CDD" id="cd04590">
    <property type="entry name" value="CBS_pair_CorC_HlyC_assoc"/>
    <property type="match status" value="1"/>
</dbReference>
<evidence type="ECO:0000313" key="11">
    <source>
        <dbReference type="EMBL" id="AKZ65992.1"/>
    </source>
</evidence>
<keyword evidence="6 8" id="KW-0129">CBS domain</keyword>
<evidence type="ECO:0000256" key="1">
    <source>
        <dbReference type="ARBA" id="ARBA00004370"/>
    </source>
</evidence>
<gene>
    <name evidence="11" type="ORF">AB162_401</name>
</gene>
<dbReference type="Pfam" id="PF03741">
    <property type="entry name" value="TerC"/>
    <property type="match status" value="1"/>
</dbReference>
<comment type="subcellular location">
    <subcellularLocation>
        <location evidence="1">Membrane</location>
    </subcellularLocation>
</comment>
<dbReference type="EMBL" id="CP011787">
    <property type="protein sequence ID" value="AKZ65992.1"/>
    <property type="molecule type" value="Genomic_DNA"/>
</dbReference>
<comment type="similarity">
    <text evidence="2">Belongs to the UPF0053 family.</text>
</comment>
<dbReference type="InterPro" id="IPR000644">
    <property type="entry name" value="CBS_dom"/>
</dbReference>
<evidence type="ECO:0000256" key="2">
    <source>
        <dbReference type="ARBA" id="ARBA00006337"/>
    </source>
</evidence>
<feature type="domain" description="CBS" evidence="10">
    <location>
        <begin position="288"/>
        <end position="347"/>
    </location>
</feature>
<evidence type="ECO:0000313" key="12">
    <source>
        <dbReference type="Proteomes" id="UP000056466"/>
    </source>
</evidence>
<dbReference type="KEGG" id="bcig:AB162_401"/>
<feature type="transmembrane region" description="Helical" evidence="9">
    <location>
        <begin position="195"/>
        <end position="214"/>
    </location>
</feature>
<accession>A0A0K2BLC2</accession>
<name>A0A0K2BLC2_9GAMM</name>
<evidence type="ECO:0000256" key="7">
    <source>
        <dbReference type="ARBA" id="ARBA00023136"/>
    </source>
</evidence>
<dbReference type="PROSITE" id="PS51371">
    <property type="entry name" value="CBS"/>
    <property type="match status" value="1"/>
</dbReference>
<dbReference type="RefSeq" id="WP_053097022.1">
    <property type="nucleotide sequence ID" value="NZ_CP011787.1"/>
</dbReference>
<dbReference type="InterPro" id="IPR044751">
    <property type="entry name" value="Ion_transp-like_CBS"/>
</dbReference>
<keyword evidence="3 9" id="KW-0812">Transmembrane</keyword>
<dbReference type="PATRIC" id="fig|186490.8.peg.380"/>
<evidence type="ECO:0000256" key="5">
    <source>
        <dbReference type="ARBA" id="ARBA00022989"/>
    </source>
</evidence>
<keyword evidence="12" id="KW-1185">Reference proteome</keyword>
<dbReference type="GO" id="GO:0005886">
    <property type="term" value="C:plasma membrane"/>
    <property type="evidence" value="ECO:0007669"/>
    <property type="project" value="TreeGrafter"/>
</dbReference>
<dbReference type="Proteomes" id="UP000056466">
    <property type="component" value="Chromosome"/>
</dbReference>
<dbReference type="Gene3D" id="3.10.580.10">
    <property type="entry name" value="CBS-domain"/>
    <property type="match status" value="1"/>
</dbReference>
<evidence type="ECO:0000259" key="10">
    <source>
        <dbReference type="PROSITE" id="PS51371"/>
    </source>
</evidence>
<feature type="transmembrane region" description="Helical" evidence="9">
    <location>
        <begin position="104"/>
        <end position="124"/>
    </location>
</feature>
<evidence type="ECO:0000256" key="8">
    <source>
        <dbReference type="PROSITE-ProRule" id="PRU00703"/>
    </source>
</evidence>
<feature type="transmembrane region" description="Helical" evidence="9">
    <location>
        <begin position="130"/>
        <end position="154"/>
    </location>
</feature>
<dbReference type="InterPro" id="IPR046342">
    <property type="entry name" value="CBS_dom_sf"/>
</dbReference>
<sequence>MLEIILGIDNIVFVAVLADKLSPKKRDRARMIGLILALIMRILLLSFMSWIVTLTFPLFSIKSLSFSGRDLILLLGGFFLLFKATTELHELLENKKHYGSSSNGYANFCAIVVQIVIFDAVFSLDSMITAVGIINNLTLTITAVVIAMGIMLLVSKFLTNFVNNHTVLVLFLSVLLMIGLSLIAEGFGVHIHKGYLYSAICFSIIIELLNQIAWRNFIKNNTKKPLRELTIEVIMLLIGRRAQYKPYKPSSVDNQFHTLLQDANFAAKKYYLITSIVSLASKKLSSIMTPRNQIVWIDSKLPVEELIVKLITTPHNLLPICYGELDNLIGIVRAKDLMLYLEQGKKINLYEAITPALIVLESRNILNSLKELRSAKDKLIIVANELGIIQGLVTPSNILEAMTELNSLVQ</sequence>
<keyword evidence="4" id="KW-0677">Repeat</keyword>
<evidence type="ECO:0000256" key="6">
    <source>
        <dbReference type="ARBA" id="ARBA00023122"/>
    </source>
</evidence>